<dbReference type="AlphaFoldDB" id="A0AA37W235"/>
<gene>
    <name evidence="2" type="ORF">GCM10007895_25940</name>
</gene>
<organism evidence="2 3">
    <name type="scientific">Paraferrimonas sedimenticola</name>
    <dbReference type="NCBI Taxonomy" id="375674"/>
    <lineage>
        <taxon>Bacteria</taxon>
        <taxon>Pseudomonadati</taxon>
        <taxon>Pseudomonadota</taxon>
        <taxon>Gammaproteobacteria</taxon>
        <taxon>Alteromonadales</taxon>
        <taxon>Ferrimonadaceae</taxon>
        <taxon>Paraferrimonas</taxon>
    </lineage>
</organism>
<keyword evidence="1" id="KW-0732">Signal</keyword>
<sequence length="444" mass="50253">MKLSKASAIALALMLSFGASANTTEPEPDNAQAKDSEPKPAPYWGVAIGVRNALIPYETAERTVLDVVPLLTYRGEIFYIEGVEGGAHLWEDEGHQVNYFAKYRFFDIPRQYQNQFRGSALDHGLQYRYEAEWDWHADVSLLSDTRGNFSLLGRAGKYFRFGRLDLHTYLESRWKSASYNRFYFAFNRADTKAGVSIGGGVEAKYKVWDNLHLIGQAGVTQHERAIKDLPTVKVNRQFETYLGFGFYPTEKQLTEPFKGHKGHFVRVSHGWGTTSNLGDILAGKWVKDPYNNQLTSAFYGIPIATELLTLPLDVYFTSGLAYHYESQVQKRAVEGVIALKAFVNVNWPRKWRFGVAQGLSYISDITYVEGSEMDRKGYRPSKLLNYLDFSLGINLGDWFSAPSLNPWWVGVAIHHRSGIFESSSAFGRIGGGSNYNTLFVQYHF</sequence>
<accession>A0AA37W235</accession>
<feature type="chain" id="PRO_5041348066" evidence="1">
    <location>
        <begin position="22"/>
        <end position="444"/>
    </location>
</feature>
<proteinExistence type="predicted"/>
<evidence type="ECO:0000313" key="2">
    <source>
        <dbReference type="EMBL" id="GLP97287.1"/>
    </source>
</evidence>
<comment type="caution">
    <text evidence="2">The sequence shown here is derived from an EMBL/GenBank/DDBJ whole genome shotgun (WGS) entry which is preliminary data.</text>
</comment>
<evidence type="ECO:0000313" key="3">
    <source>
        <dbReference type="Proteomes" id="UP001161422"/>
    </source>
</evidence>
<dbReference type="Proteomes" id="UP001161422">
    <property type="component" value="Unassembled WGS sequence"/>
</dbReference>
<dbReference type="RefSeq" id="WP_169902821.1">
    <property type="nucleotide sequence ID" value="NZ_BSNC01000006.1"/>
</dbReference>
<feature type="signal peptide" evidence="1">
    <location>
        <begin position="1"/>
        <end position="21"/>
    </location>
</feature>
<dbReference type="InterPro" id="IPR010583">
    <property type="entry name" value="MipA"/>
</dbReference>
<reference evidence="2" key="1">
    <citation type="journal article" date="2014" name="Int. J. Syst. Evol. Microbiol.">
        <title>Complete genome sequence of Corynebacterium casei LMG S-19264T (=DSM 44701T), isolated from a smear-ripened cheese.</title>
        <authorList>
            <consortium name="US DOE Joint Genome Institute (JGI-PGF)"/>
            <person name="Walter F."/>
            <person name="Albersmeier A."/>
            <person name="Kalinowski J."/>
            <person name="Ruckert C."/>
        </authorList>
    </citation>
    <scope>NUCLEOTIDE SEQUENCE</scope>
    <source>
        <strain evidence="2">NBRC 101628</strain>
    </source>
</reference>
<reference evidence="2" key="2">
    <citation type="submission" date="2023-01" db="EMBL/GenBank/DDBJ databases">
        <title>Draft genome sequence of Paraferrimonas sedimenticola strain NBRC 101628.</title>
        <authorList>
            <person name="Sun Q."/>
            <person name="Mori K."/>
        </authorList>
    </citation>
    <scope>NUCLEOTIDE SEQUENCE</scope>
    <source>
        <strain evidence="2">NBRC 101628</strain>
    </source>
</reference>
<name>A0AA37W235_9GAMM</name>
<dbReference type="EMBL" id="BSNC01000006">
    <property type="protein sequence ID" value="GLP97287.1"/>
    <property type="molecule type" value="Genomic_DNA"/>
</dbReference>
<keyword evidence="3" id="KW-1185">Reference proteome</keyword>
<dbReference type="Pfam" id="PF06629">
    <property type="entry name" value="MipA"/>
    <property type="match status" value="1"/>
</dbReference>
<evidence type="ECO:0000256" key="1">
    <source>
        <dbReference type="SAM" id="SignalP"/>
    </source>
</evidence>
<protein>
    <submittedName>
        <fullName evidence="2">MltA-interacting MipA family protein</fullName>
    </submittedName>
</protein>